<keyword evidence="1" id="KW-0472">Membrane</keyword>
<keyword evidence="4" id="KW-0614">Plasmid</keyword>
<dbReference type="InterPro" id="IPR008930">
    <property type="entry name" value="Terpenoid_cyclase/PrenylTrfase"/>
</dbReference>
<evidence type="ECO:0000313" key="4">
    <source>
        <dbReference type="EMBL" id="BCK79273.1"/>
    </source>
</evidence>
<feature type="signal peptide" evidence="2">
    <location>
        <begin position="1"/>
        <end position="22"/>
    </location>
</feature>
<evidence type="ECO:0000256" key="1">
    <source>
        <dbReference type="SAM" id="Phobius"/>
    </source>
</evidence>
<dbReference type="Pfam" id="PF14478">
    <property type="entry name" value="DUF4430"/>
    <property type="match status" value="1"/>
</dbReference>
<keyword evidence="2" id="KW-0732">Signal</keyword>
<dbReference type="Gene3D" id="2.160.20.110">
    <property type="match status" value="1"/>
</dbReference>
<feature type="domain" description="Transcobalamin-like C-terminal" evidence="3">
    <location>
        <begin position="1459"/>
        <end position="1523"/>
    </location>
</feature>
<keyword evidence="1" id="KW-1133">Transmembrane helix</keyword>
<sequence>MSLLMALVMVFSLLGTTATAWAADSTKLPKLKAGVSPTAEATVQTGMSFVLSDLQMAKIFPIAFRESYYYQRSADGGKTWSELRNFTDNYHDGVTDCVLLETKAGDYMYRVRATTDGVNFSEDTWTLTLHVRDNPTFNYTFTISKDYNGNYPILKLYQVKEDENGKEVLGEELKNCFLYSNFTSTLPEGETAYDPAMGKVSDNGYQTFYTSLASGRYAYRAFGYNEETKAYDIALGGMAMSFPMAASDVSGSSGSQTVPILCHSYGVDNKKEDGSKFTAKDINLELTSPSTKSEVEIGTPYVNKDDGYTYYPCMVYAVGRGCLYSIYLSSNVPGLSFQLSPTAMYDPNTEAQSTLTTLEAPARVTYVVPSDATFGLYMQRNNFNTAAVEPAVAWKDNGDGTKSATFEMNKADDMYTWRLSDATHVTRAGFLTQKDVVNDEHTFRLSFADGVNPDNTQRLSHDRGSLGTTVKARDEADIQVNLDPSGYKVLDGVTRLRAYRYWELINSDIANIMVEPDFHWNILSGNATFKALNGGNAGSNWVDVKPGTQDTILAAYYDSIDVDPLNHGNMGGLFPATSPERLSVSVVAGTDTKHGTADAVVRYNPLAGASSARPNEWDYSFDTWFYNDKDAAPTLNFTVDSTGSTQVEYAFVAADTNLQAKLTDYTVVSADESGKYMVPLSAFNTLGNGRGGTVILRMTDSTGVSYRLVRVAAVTVKIENLSNPGEPFTPGTKIRVTFDGLYRGINKASGVFNPLALNVTYNTPDGQELDAATAVGQYMEMDNAVMKVTIPKDIKFEDGADSVDYVLSGGYVSGYMYSASNPFGFMYKMTDQGMPTNFAALSLRILMAHLMDISIPVQKLTYDVRICAEDQDGNAIDGAAVTLTNNDGTKFTAENGIYKDLPYDTYYYYVRTAGYICASGSFTLKTSSANQVKDGVLTIALPLAKAGEGAWDGKETKEPAKDERGVYQIGTGAELAWFAQTVNGGTKNNIKGLLTGDIELAGYLWTPIGDTTKGFAGELSGNGHTVRNLYISSTKNDQGLIGLLNTNGKVHDLTVTGSVITTGKDAAGIVGKAKTKTTIVNCLNRADVTAASSAAGVVGMADGMVSKAAAAKNAPAITGCGNTGTITATDEAGCAGGVASVASMFLARGGVMKDCFNVGTVTGAGKSGAVTNTSNKQKQADGGGNYFLAGCLHGSGDEPIIGTGKTADELMEMLKDRTDSVGKGLYEALHAIKDQAAADAVIEKIAAIGAVTLDSKNAIDAAQAAYDALTDAQKALVSNAKALTEAQAAYKKLLEDHAAADAVIKKIEAIGTATKDSKNAIDAAQAAYDALTDDQKALVKNYQTLVDAALAYDKLVAEPDRDLSLESLRQLALQRLETLRNTLGSKAESAYKQGVATVSAAKDKAAVEKAYQAAVVAMRKAAGSYGKVQVIVENTTYAKKDGAAWDGTLVNTWVNLTEDSTIMSCVEAALKTVKATGEGFERNYISSINGLKEFDGSASSGWMGTLNDWFTNEGFGAFTVKSGKLADGDVIRVMFTLNGYGADLGGSWSNSDTTLKSLLVEGGQLERAFKSGRPGAQYDYTLVIDGNNGNIKLTPTATNKNFQVKTFLNEKVTDRTEGVNFFKSTETLPVKAGDTVYVGCGAKGWLSMNNQEGNTQDSDGTWYALHIVSKNADADSVNKLIAALPDSITYDTYKKYANAVASARAAYRTLTEAEREKVTGLAKLERCEQAIAEYTPVDAFKADILEKLPEANRLTIKDKDAVAAAEVMFNSLTEAQKACLTPAERQKMEDVLAEMARILQDPVKHVEEKIDAIGEVTLEKADAVDTAKAAYDALSDEQKAQVSNADKLLAAVKKLAELRRDALLANLGTIYKTTGNFMATLGTPTVNSIGGEWMVIGLARSGRTVPAGYYDNVVDYVKAKADKNERLHPAKVTDNARVILALTSIGKDVTNVGGHNLLKGLDSMDYIQTQGINGPIWALIALDSHNYPTSGDVTREKLIQVILDAQLTDGGWDLSAENADTDMTAMAIQALAPYYKTNETVKAAVDKALEALSALQRNDGGFGSWGTINSESCAQVIVALTALGIDPTVDSRFVKNGKTPLDALAGFFVDGGGFRHTAGGDLDGMATEQGYYALAAYYRFANAQTRLYDMSDVTVQTGSNGTPATGDAGVTMWIIALPTAAVAAALVLGKKKREG</sequence>
<dbReference type="SUPFAM" id="SSF48239">
    <property type="entry name" value="Terpenoid cyclases/Protein prenyltransferases"/>
    <property type="match status" value="1"/>
</dbReference>
<feature type="chain" id="PRO_5032745688" description="Transcobalamin-like C-terminal domain-containing protein" evidence="2">
    <location>
        <begin position="23"/>
        <end position="2195"/>
    </location>
</feature>
<proteinExistence type="predicted"/>
<geneLocation type="plasmid" evidence="4 5">
    <name>pMM35_01</name>
</geneLocation>
<keyword evidence="5" id="KW-1185">Reference proteome</keyword>
<name>A0A810Q3B4_9FIRM</name>
<accession>A0A810Q3B4</accession>
<evidence type="ECO:0000259" key="3">
    <source>
        <dbReference type="Pfam" id="PF14478"/>
    </source>
</evidence>
<gene>
    <name evidence="4" type="ORF">MM35RIKEN_14650</name>
</gene>
<dbReference type="Gene3D" id="1.50.10.20">
    <property type="match status" value="1"/>
</dbReference>
<protein>
    <recommendedName>
        <fullName evidence="3">Transcobalamin-like C-terminal domain-containing protein</fullName>
    </recommendedName>
</protein>
<evidence type="ECO:0000256" key="2">
    <source>
        <dbReference type="SAM" id="SignalP"/>
    </source>
</evidence>
<dbReference type="Proteomes" id="UP000681343">
    <property type="component" value="Plasmid pMM35_01"/>
</dbReference>
<reference evidence="4" key="1">
    <citation type="submission" date="2020-09" db="EMBL/GenBank/DDBJ databases">
        <title>New species isolated from human feces.</title>
        <authorList>
            <person name="Kitahara M."/>
            <person name="Shigeno Y."/>
            <person name="Shime M."/>
            <person name="Matsumoto Y."/>
            <person name="Nakamura S."/>
            <person name="Motooka D."/>
            <person name="Fukuoka S."/>
            <person name="Nishikawa H."/>
            <person name="Benno Y."/>
        </authorList>
    </citation>
    <scope>NUCLEOTIDE SEQUENCE</scope>
    <source>
        <strain evidence="4">MM35</strain>
        <plasmid evidence="4">pMM35_01</plasmid>
    </source>
</reference>
<dbReference type="SUPFAM" id="SSF50939">
    <property type="entry name" value="Sialidases"/>
    <property type="match status" value="1"/>
</dbReference>
<evidence type="ECO:0000313" key="5">
    <source>
        <dbReference type="Proteomes" id="UP000681343"/>
    </source>
</evidence>
<dbReference type="InterPro" id="IPR027954">
    <property type="entry name" value="Transcobalamin-like_C"/>
</dbReference>
<keyword evidence="1" id="KW-0812">Transmembrane</keyword>
<dbReference type="KEGG" id="vfa:MM35RIKEN_14650"/>
<organism evidence="4 5">
    <name type="scientific">Vescimonas fastidiosa</name>
    <dbReference type="NCBI Taxonomy" id="2714353"/>
    <lineage>
        <taxon>Bacteria</taxon>
        <taxon>Bacillati</taxon>
        <taxon>Bacillota</taxon>
        <taxon>Clostridia</taxon>
        <taxon>Eubacteriales</taxon>
        <taxon>Oscillospiraceae</taxon>
        <taxon>Vescimonas</taxon>
    </lineage>
</organism>
<feature type="transmembrane region" description="Helical" evidence="1">
    <location>
        <begin position="2170"/>
        <end position="2189"/>
    </location>
</feature>
<dbReference type="InterPro" id="IPR036278">
    <property type="entry name" value="Sialidase_sf"/>
</dbReference>
<dbReference type="EMBL" id="AP023416">
    <property type="protein sequence ID" value="BCK79273.1"/>
    <property type="molecule type" value="Genomic_DNA"/>
</dbReference>
<dbReference type="CDD" id="cd00688">
    <property type="entry name" value="ISOPREN_C2_like"/>
    <property type="match status" value="1"/>
</dbReference>